<comment type="subcellular location">
    <subcellularLocation>
        <location evidence="2">Membrane</location>
    </subcellularLocation>
</comment>
<protein>
    <recommendedName>
        <fullName evidence="3">histidine kinase</fullName>
        <ecNumber evidence="3">2.7.13.3</ecNumber>
    </recommendedName>
</protein>
<dbReference type="AlphaFoldDB" id="A0A9D1QQU8"/>
<dbReference type="SUPFAM" id="SSF47384">
    <property type="entry name" value="Homodimeric domain of signal transducing histidine kinase"/>
    <property type="match status" value="1"/>
</dbReference>
<organism evidence="14 15">
    <name type="scientific">Candidatus Levilactobacillus faecigallinarum</name>
    <dbReference type="NCBI Taxonomy" id="2838638"/>
    <lineage>
        <taxon>Bacteria</taxon>
        <taxon>Bacillati</taxon>
        <taxon>Bacillota</taxon>
        <taxon>Bacilli</taxon>
        <taxon>Lactobacillales</taxon>
        <taxon>Lactobacillaceae</taxon>
        <taxon>Levilactobacillus</taxon>
    </lineage>
</organism>
<accession>A0A9D1QQU8</accession>
<comment type="caution">
    <text evidence="14">The sequence shown here is derived from an EMBL/GenBank/DDBJ whole genome shotgun (WGS) entry which is preliminary data.</text>
</comment>
<dbReference type="InterPro" id="IPR005467">
    <property type="entry name" value="His_kinase_dom"/>
</dbReference>
<keyword evidence="8 11" id="KW-1133">Transmembrane helix</keyword>
<dbReference type="FunFam" id="1.10.287.130:FF:000001">
    <property type="entry name" value="Two-component sensor histidine kinase"/>
    <property type="match status" value="1"/>
</dbReference>
<reference evidence="14" key="1">
    <citation type="journal article" date="2021" name="PeerJ">
        <title>Extensive microbial diversity within the chicken gut microbiome revealed by metagenomics and culture.</title>
        <authorList>
            <person name="Gilroy R."/>
            <person name="Ravi A."/>
            <person name="Getino M."/>
            <person name="Pursley I."/>
            <person name="Horton D.L."/>
            <person name="Alikhan N.F."/>
            <person name="Baker D."/>
            <person name="Gharbi K."/>
            <person name="Hall N."/>
            <person name="Watson M."/>
            <person name="Adriaenssens E.M."/>
            <person name="Foster-Nyarko E."/>
            <person name="Jarju S."/>
            <person name="Secka A."/>
            <person name="Antonio M."/>
            <person name="Oren A."/>
            <person name="Chaudhuri R.R."/>
            <person name="La Ragione R."/>
            <person name="Hildebrand F."/>
            <person name="Pallen M.J."/>
        </authorList>
    </citation>
    <scope>NUCLEOTIDE SEQUENCE</scope>
    <source>
        <strain evidence="14">CHK173-259</strain>
    </source>
</reference>
<evidence type="ECO:0000256" key="10">
    <source>
        <dbReference type="ARBA" id="ARBA00023136"/>
    </source>
</evidence>
<feature type="transmembrane region" description="Helical" evidence="11">
    <location>
        <begin position="21"/>
        <end position="42"/>
    </location>
</feature>
<dbReference type="InterPro" id="IPR003594">
    <property type="entry name" value="HATPase_dom"/>
</dbReference>
<dbReference type="GO" id="GO:0000155">
    <property type="term" value="F:phosphorelay sensor kinase activity"/>
    <property type="evidence" value="ECO:0007669"/>
    <property type="project" value="InterPro"/>
</dbReference>
<dbReference type="GO" id="GO:0016020">
    <property type="term" value="C:membrane"/>
    <property type="evidence" value="ECO:0007669"/>
    <property type="project" value="UniProtKB-SubCell"/>
</dbReference>
<evidence type="ECO:0000256" key="4">
    <source>
        <dbReference type="ARBA" id="ARBA00022553"/>
    </source>
</evidence>
<dbReference type="EMBL" id="DXGJ01000030">
    <property type="protein sequence ID" value="HIW71795.1"/>
    <property type="molecule type" value="Genomic_DNA"/>
</dbReference>
<proteinExistence type="predicted"/>
<dbReference type="Gene3D" id="1.10.287.130">
    <property type="match status" value="1"/>
</dbReference>
<keyword evidence="7 14" id="KW-0418">Kinase</keyword>
<dbReference type="InterPro" id="IPR003660">
    <property type="entry name" value="HAMP_dom"/>
</dbReference>
<evidence type="ECO:0000256" key="7">
    <source>
        <dbReference type="ARBA" id="ARBA00022777"/>
    </source>
</evidence>
<keyword evidence="6 11" id="KW-0812">Transmembrane</keyword>
<dbReference type="SUPFAM" id="SSF55874">
    <property type="entry name" value="ATPase domain of HSP90 chaperone/DNA topoisomerase II/histidine kinase"/>
    <property type="match status" value="1"/>
</dbReference>
<feature type="domain" description="Histidine kinase" evidence="12">
    <location>
        <begin position="245"/>
        <end position="457"/>
    </location>
</feature>
<evidence type="ECO:0000313" key="14">
    <source>
        <dbReference type="EMBL" id="HIW71795.1"/>
    </source>
</evidence>
<dbReference type="PANTHER" id="PTHR45436">
    <property type="entry name" value="SENSOR HISTIDINE KINASE YKOH"/>
    <property type="match status" value="1"/>
</dbReference>
<keyword evidence="9" id="KW-0902">Two-component regulatory system</keyword>
<dbReference type="SMART" id="SM00387">
    <property type="entry name" value="HATPase_c"/>
    <property type="match status" value="1"/>
</dbReference>
<evidence type="ECO:0000259" key="13">
    <source>
        <dbReference type="PROSITE" id="PS50885"/>
    </source>
</evidence>
<dbReference type="Pfam" id="PF00672">
    <property type="entry name" value="HAMP"/>
    <property type="match status" value="1"/>
</dbReference>
<dbReference type="SMART" id="SM00304">
    <property type="entry name" value="HAMP"/>
    <property type="match status" value="1"/>
</dbReference>
<evidence type="ECO:0000256" key="5">
    <source>
        <dbReference type="ARBA" id="ARBA00022679"/>
    </source>
</evidence>
<dbReference type="InterPro" id="IPR036890">
    <property type="entry name" value="HATPase_C_sf"/>
</dbReference>
<sequence>MPLKHTPRTTAQEIQRRFIRMLVVMTLLMGVGVVATIGYQLVKQQERASSHVIASLKRSMVDKEPDWQSWDWHLWRRNSSIDTRQTYVMASREDQHTKYYYSPNTKDFLNAKHYQIPFFEALEYTPGYGVTYYRSGARSHVVFETWLRLDPITNLLFSVVLVVLVIASLTIVLGWAYVRISARHITQPLASLSQAANDQAKEHNTRVALPVPTQPLEVHQLAHSFNDLLTAINQHTQQEREFTANAAHELRTPITAIRGHVQLVQRRGQAHPEIIPRSLAFIDEESAKMQELVNSLLMLSRADRGMLKLGPVDVGALLRETLEEKRVVLHQPIVFHGPAAATILGHAASVQQMISALLDNAGKYSPADQPIHVDLVCQTTVVSVTVSDQGNGITDADKQRIFERFYRVDTARNSQVGGTGLGLAIVAQLANLNRVRIAVTDNQPRGSRFTLTFQVPNSESFSD</sequence>
<keyword evidence="4" id="KW-0597">Phosphoprotein</keyword>
<name>A0A9D1QQU8_9LACO</name>
<dbReference type="InterPro" id="IPR036097">
    <property type="entry name" value="HisK_dim/P_sf"/>
</dbReference>
<dbReference type="Pfam" id="PF00512">
    <property type="entry name" value="HisKA"/>
    <property type="match status" value="1"/>
</dbReference>
<evidence type="ECO:0000313" key="15">
    <source>
        <dbReference type="Proteomes" id="UP000886822"/>
    </source>
</evidence>
<evidence type="ECO:0000256" key="2">
    <source>
        <dbReference type="ARBA" id="ARBA00004370"/>
    </source>
</evidence>
<evidence type="ECO:0000259" key="12">
    <source>
        <dbReference type="PROSITE" id="PS50109"/>
    </source>
</evidence>
<dbReference type="CDD" id="cd00075">
    <property type="entry name" value="HATPase"/>
    <property type="match status" value="1"/>
</dbReference>
<dbReference type="Proteomes" id="UP000886822">
    <property type="component" value="Unassembled WGS sequence"/>
</dbReference>
<comment type="catalytic activity">
    <reaction evidence="1">
        <text>ATP + protein L-histidine = ADP + protein N-phospho-L-histidine.</text>
        <dbReference type="EC" id="2.7.13.3"/>
    </reaction>
</comment>
<evidence type="ECO:0000256" key="8">
    <source>
        <dbReference type="ARBA" id="ARBA00022989"/>
    </source>
</evidence>
<dbReference type="InterPro" id="IPR004358">
    <property type="entry name" value="Sig_transdc_His_kin-like_C"/>
</dbReference>
<evidence type="ECO:0000256" key="11">
    <source>
        <dbReference type="SAM" id="Phobius"/>
    </source>
</evidence>
<dbReference type="Gene3D" id="6.10.340.10">
    <property type="match status" value="1"/>
</dbReference>
<dbReference type="PROSITE" id="PS50885">
    <property type="entry name" value="HAMP"/>
    <property type="match status" value="1"/>
</dbReference>
<reference evidence="14" key="2">
    <citation type="submission" date="2021-04" db="EMBL/GenBank/DDBJ databases">
        <authorList>
            <person name="Gilroy R."/>
        </authorList>
    </citation>
    <scope>NUCLEOTIDE SEQUENCE</scope>
    <source>
        <strain evidence="14">CHK173-259</strain>
    </source>
</reference>
<evidence type="ECO:0000256" key="1">
    <source>
        <dbReference type="ARBA" id="ARBA00000085"/>
    </source>
</evidence>
<keyword evidence="5" id="KW-0808">Transferase</keyword>
<evidence type="ECO:0000256" key="3">
    <source>
        <dbReference type="ARBA" id="ARBA00012438"/>
    </source>
</evidence>
<dbReference type="EC" id="2.7.13.3" evidence="3"/>
<feature type="domain" description="HAMP" evidence="13">
    <location>
        <begin position="183"/>
        <end position="237"/>
    </location>
</feature>
<dbReference type="PANTHER" id="PTHR45436:SF5">
    <property type="entry name" value="SENSOR HISTIDINE KINASE TRCS"/>
    <property type="match status" value="1"/>
</dbReference>
<dbReference type="CDD" id="cd00082">
    <property type="entry name" value="HisKA"/>
    <property type="match status" value="1"/>
</dbReference>
<feature type="transmembrane region" description="Helical" evidence="11">
    <location>
        <begin position="155"/>
        <end position="178"/>
    </location>
</feature>
<evidence type="ECO:0000256" key="9">
    <source>
        <dbReference type="ARBA" id="ARBA00023012"/>
    </source>
</evidence>
<dbReference type="InterPro" id="IPR003661">
    <property type="entry name" value="HisK_dim/P_dom"/>
</dbReference>
<dbReference type="Pfam" id="PF02518">
    <property type="entry name" value="HATPase_c"/>
    <property type="match status" value="1"/>
</dbReference>
<dbReference type="Gene3D" id="3.30.565.10">
    <property type="entry name" value="Histidine kinase-like ATPase, C-terminal domain"/>
    <property type="match status" value="1"/>
</dbReference>
<evidence type="ECO:0000256" key="6">
    <source>
        <dbReference type="ARBA" id="ARBA00022692"/>
    </source>
</evidence>
<dbReference type="InterPro" id="IPR050428">
    <property type="entry name" value="TCS_sensor_his_kinase"/>
</dbReference>
<keyword evidence="10 11" id="KW-0472">Membrane</keyword>
<dbReference type="SMART" id="SM00388">
    <property type="entry name" value="HisKA"/>
    <property type="match status" value="1"/>
</dbReference>
<dbReference type="PRINTS" id="PR00344">
    <property type="entry name" value="BCTRLSENSOR"/>
</dbReference>
<dbReference type="PROSITE" id="PS50109">
    <property type="entry name" value="HIS_KIN"/>
    <property type="match status" value="1"/>
</dbReference>
<gene>
    <name evidence="14" type="ORF">H9875_04120</name>
</gene>